<sequence length="78" mass="8918">MANIFRKAVDAENPDGSREFFYTALEYFTNLLTNKRHGREGLLRLICEYSQMKYHIGLFSEILNAILTLCIPLGDSSS</sequence>
<dbReference type="VEuPathDB" id="VectorBase:GPAI012352"/>
<evidence type="ECO:0000313" key="2">
    <source>
        <dbReference type="Proteomes" id="UP000092445"/>
    </source>
</evidence>
<organism evidence="1 2">
    <name type="scientific">Glossina pallidipes</name>
    <name type="common">Tsetse fly</name>
    <dbReference type="NCBI Taxonomy" id="7398"/>
    <lineage>
        <taxon>Eukaryota</taxon>
        <taxon>Metazoa</taxon>
        <taxon>Ecdysozoa</taxon>
        <taxon>Arthropoda</taxon>
        <taxon>Hexapoda</taxon>
        <taxon>Insecta</taxon>
        <taxon>Pterygota</taxon>
        <taxon>Neoptera</taxon>
        <taxon>Endopterygota</taxon>
        <taxon>Diptera</taxon>
        <taxon>Brachycera</taxon>
        <taxon>Muscomorpha</taxon>
        <taxon>Hippoboscoidea</taxon>
        <taxon>Glossinidae</taxon>
        <taxon>Glossina</taxon>
    </lineage>
</organism>
<dbReference type="Proteomes" id="UP000092445">
    <property type="component" value="Unassembled WGS sequence"/>
</dbReference>
<keyword evidence="2" id="KW-1185">Reference proteome</keyword>
<name>A0A1A9ZEN0_GLOPL</name>
<dbReference type="EnsemblMetazoa" id="GPAI012352-RA">
    <property type="protein sequence ID" value="GPAI012352-PA"/>
    <property type="gene ID" value="GPAI012352"/>
</dbReference>
<accession>A0A1A9ZEN0</accession>
<dbReference type="InterPro" id="IPR006631">
    <property type="entry name" value="DM4_12"/>
</dbReference>
<reference evidence="1" key="2">
    <citation type="submission" date="2020-05" db="UniProtKB">
        <authorList>
            <consortium name="EnsemblMetazoa"/>
        </authorList>
    </citation>
    <scope>IDENTIFICATION</scope>
    <source>
        <strain evidence="1">IAEA</strain>
    </source>
</reference>
<protein>
    <submittedName>
        <fullName evidence="1">Uncharacterized protein</fullName>
    </submittedName>
</protein>
<dbReference type="AlphaFoldDB" id="A0A1A9ZEN0"/>
<proteinExistence type="predicted"/>
<dbReference type="Pfam" id="PF07841">
    <property type="entry name" value="DM4_12"/>
    <property type="match status" value="1"/>
</dbReference>
<reference evidence="2" key="1">
    <citation type="submission" date="2014-03" db="EMBL/GenBank/DDBJ databases">
        <authorList>
            <person name="Aksoy S."/>
            <person name="Warren W."/>
            <person name="Wilson R.K."/>
        </authorList>
    </citation>
    <scope>NUCLEOTIDE SEQUENCE [LARGE SCALE GENOMIC DNA]</scope>
    <source>
        <strain evidence="2">IAEA</strain>
    </source>
</reference>
<evidence type="ECO:0000313" key="1">
    <source>
        <dbReference type="EnsemblMetazoa" id="GPAI012352-PA"/>
    </source>
</evidence>